<evidence type="ECO:0000256" key="1">
    <source>
        <dbReference type="ARBA" id="ARBA00022448"/>
    </source>
</evidence>
<dbReference type="InterPro" id="IPR011662">
    <property type="entry name" value="Secretin/TonB_short_N"/>
</dbReference>
<proteinExistence type="predicted"/>
<organism evidence="5 6">
    <name type="scientific">Reichenbachiella ulvae</name>
    <dbReference type="NCBI Taxonomy" id="2980104"/>
    <lineage>
        <taxon>Bacteria</taxon>
        <taxon>Pseudomonadati</taxon>
        <taxon>Bacteroidota</taxon>
        <taxon>Cytophagia</taxon>
        <taxon>Cytophagales</taxon>
        <taxon>Reichenbachiellaceae</taxon>
        <taxon>Reichenbachiella</taxon>
    </lineage>
</organism>
<evidence type="ECO:0000313" key="6">
    <source>
        <dbReference type="Proteomes" id="UP001300692"/>
    </source>
</evidence>
<dbReference type="SUPFAM" id="SSF49464">
    <property type="entry name" value="Carboxypeptidase regulatory domain-like"/>
    <property type="match status" value="1"/>
</dbReference>
<dbReference type="EMBL" id="JAOYOD010000001">
    <property type="protein sequence ID" value="MCV9385075.1"/>
    <property type="molecule type" value="Genomic_DNA"/>
</dbReference>
<name>A0ABT3CN12_9BACT</name>
<accession>A0ABT3CN12</accession>
<dbReference type="RefSeq" id="WP_264135871.1">
    <property type="nucleotide sequence ID" value="NZ_JAOYOD010000001.1"/>
</dbReference>
<comment type="caution">
    <text evidence="5">The sequence shown here is derived from an EMBL/GenBank/DDBJ whole genome shotgun (WGS) entry which is preliminary data.</text>
</comment>
<evidence type="ECO:0000313" key="5">
    <source>
        <dbReference type="EMBL" id="MCV9385075.1"/>
    </source>
</evidence>
<feature type="domain" description="Secretin/TonB short N-terminal" evidence="4">
    <location>
        <begin position="56"/>
        <end position="107"/>
    </location>
</feature>
<dbReference type="Gene3D" id="3.55.50.30">
    <property type="match status" value="1"/>
</dbReference>
<gene>
    <name evidence="5" type="ORF">N7U62_00290</name>
</gene>
<sequence length="169" mass="18350">MKKSIKTSILIAGTLVAIIILLSTQFGYGQSRSISLRMQNVTLEQVILTLKEQTDIVFIFNHEKVQQITNVSVDIQNGTVEEVLDQALEGKDLTYERVGDKIVIATKGEAKSANGSGLKQTVRGKTLDRDSQLPLPYVTVAVLGTQPLLGAVSDIDGNFVIENVPVGRI</sequence>
<keyword evidence="3" id="KW-0998">Cell outer membrane</keyword>
<keyword evidence="1" id="KW-0813">Transport</keyword>
<dbReference type="SMART" id="SM00965">
    <property type="entry name" value="STN"/>
    <property type="match status" value="1"/>
</dbReference>
<evidence type="ECO:0000256" key="3">
    <source>
        <dbReference type="ARBA" id="ARBA00023237"/>
    </source>
</evidence>
<keyword evidence="2" id="KW-0472">Membrane</keyword>
<reference evidence="5 6" key="1">
    <citation type="submission" date="2022-10" db="EMBL/GenBank/DDBJ databases">
        <title>Comparative genomics and taxonomic characterization of three novel marine species of genus Reichenbachiella exhibiting antioxidant and polysaccharide degradation activities.</title>
        <authorList>
            <person name="Muhammad N."/>
            <person name="Lee Y.-J."/>
            <person name="Ko J."/>
            <person name="Kim S.-G."/>
        </authorList>
    </citation>
    <scope>NUCLEOTIDE SEQUENCE [LARGE SCALE GENOMIC DNA]</scope>
    <source>
        <strain evidence="5 6">ABR2-5</strain>
    </source>
</reference>
<dbReference type="InterPro" id="IPR008969">
    <property type="entry name" value="CarboxyPept-like_regulatory"/>
</dbReference>
<protein>
    <submittedName>
        <fullName evidence="5">Secretin and TonB N-terminal domain-containing protein</fullName>
    </submittedName>
</protein>
<evidence type="ECO:0000256" key="2">
    <source>
        <dbReference type="ARBA" id="ARBA00023136"/>
    </source>
</evidence>
<evidence type="ECO:0000259" key="4">
    <source>
        <dbReference type="SMART" id="SM00965"/>
    </source>
</evidence>
<keyword evidence="6" id="KW-1185">Reference proteome</keyword>
<dbReference type="Proteomes" id="UP001300692">
    <property type="component" value="Unassembled WGS sequence"/>
</dbReference>
<dbReference type="Pfam" id="PF07660">
    <property type="entry name" value="STN"/>
    <property type="match status" value="1"/>
</dbReference>